<gene>
    <name evidence="1" type="ORF">GGR04_002133</name>
</gene>
<evidence type="ECO:0000313" key="2">
    <source>
        <dbReference type="Proteomes" id="UP000542776"/>
    </source>
</evidence>
<dbReference type="EMBL" id="JACIEK010000004">
    <property type="protein sequence ID" value="MBB3998294.1"/>
    <property type="molecule type" value="Genomic_DNA"/>
</dbReference>
<dbReference type="SUPFAM" id="SSF48576">
    <property type="entry name" value="Terpenoid synthases"/>
    <property type="match status" value="1"/>
</dbReference>
<keyword evidence="2" id="KW-1185">Reference proteome</keyword>
<dbReference type="AlphaFoldDB" id="A0A7W6EHJ7"/>
<comment type="caution">
    <text evidence="1">The sequence shown here is derived from an EMBL/GenBank/DDBJ whole genome shotgun (WGS) entry which is preliminary data.</text>
</comment>
<sequence>MAEPGAARLDAAYAECERIVRDGDPDRAVSVGFAPADLQRHLNALYAFNVETARIRDLVSQPLPGEIRLQWWRDRIEAGVASDAREGDGSPVAEALLDTIRRFDLPAAAFEGWLEARIFDLYDDPMPSRADFEAYAGETASALIVLAAMVLDRAAASGITERAGHAGVAQAATGALRSAALHRSRNQVFLPTDLLAATGLDAGAWLRGGPETAPAEAAMRAFAAEHLARAEAEWHLVPRALRPALLPARLTRRYLTALEAGKGASTLSPLIRLWAYWRWMRG</sequence>
<accession>A0A7W6EHJ7</accession>
<protein>
    <submittedName>
        <fullName evidence="1">Phytoene synthase</fullName>
        <ecNumber evidence="1">2.5.1.32</ecNumber>
    </submittedName>
</protein>
<dbReference type="GO" id="GO:0016765">
    <property type="term" value="F:transferase activity, transferring alkyl or aryl (other than methyl) groups"/>
    <property type="evidence" value="ECO:0007669"/>
    <property type="project" value="UniProtKB-ARBA"/>
</dbReference>
<reference evidence="1 2" key="1">
    <citation type="submission" date="2020-08" db="EMBL/GenBank/DDBJ databases">
        <title>Genomic Encyclopedia of Type Strains, Phase IV (KMG-IV): sequencing the most valuable type-strain genomes for metagenomic binning, comparative biology and taxonomic classification.</title>
        <authorList>
            <person name="Goeker M."/>
        </authorList>
    </citation>
    <scope>NUCLEOTIDE SEQUENCE [LARGE SCALE GENOMIC DNA]</scope>
    <source>
        <strain evidence="1 2">DSM 102238</strain>
    </source>
</reference>
<organism evidence="1 2">
    <name type="scientific">Aureimonas pseudogalii</name>
    <dbReference type="NCBI Taxonomy" id="1744844"/>
    <lineage>
        <taxon>Bacteria</taxon>
        <taxon>Pseudomonadati</taxon>
        <taxon>Pseudomonadota</taxon>
        <taxon>Alphaproteobacteria</taxon>
        <taxon>Hyphomicrobiales</taxon>
        <taxon>Aurantimonadaceae</taxon>
        <taxon>Aureimonas</taxon>
    </lineage>
</organism>
<dbReference type="RefSeq" id="WP_183199826.1">
    <property type="nucleotide sequence ID" value="NZ_JACIEK010000004.1"/>
</dbReference>
<dbReference type="Proteomes" id="UP000542776">
    <property type="component" value="Unassembled WGS sequence"/>
</dbReference>
<dbReference type="PANTHER" id="PTHR31480">
    <property type="entry name" value="BIFUNCTIONAL LYCOPENE CYCLASE/PHYTOENE SYNTHASE"/>
    <property type="match status" value="1"/>
</dbReference>
<dbReference type="EC" id="2.5.1.32" evidence="1"/>
<name>A0A7W6EHJ7_9HYPH</name>
<dbReference type="InterPro" id="IPR002060">
    <property type="entry name" value="Squ/phyt_synthse"/>
</dbReference>
<evidence type="ECO:0000313" key="1">
    <source>
        <dbReference type="EMBL" id="MBB3998294.1"/>
    </source>
</evidence>
<dbReference type="Pfam" id="PF00494">
    <property type="entry name" value="SQS_PSY"/>
    <property type="match status" value="1"/>
</dbReference>
<proteinExistence type="predicted"/>
<dbReference type="InterPro" id="IPR008949">
    <property type="entry name" value="Isoprenoid_synthase_dom_sf"/>
</dbReference>
<keyword evidence="1" id="KW-0808">Transferase</keyword>
<dbReference type="Gene3D" id="1.10.600.10">
    <property type="entry name" value="Farnesyl Diphosphate Synthase"/>
    <property type="match status" value="1"/>
</dbReference>